<sequence>MRFRFRFGFGSVSVTISHIRHRSSPPPPPSLLIFFFAGVFTGVATTTVTFILFSELGYCISSMVIETHGIAQFFANLASS</sequence>
<keyword evidence="4" id="KW-1185">Reference proteome</keyword>
<evidence type="ECO:0000313" key="2">
    <source>
        <dbReference type="EMBL" id="KAF2574706.1"/>
    </source>
</evidence>
<reference evidence="2" key="1">
    <citation type="submission" date="2019-12" db="EMBL/GenBank/DDBJ databases">
        <title>Genome sequencing and annotation of Brassica cretica.</title>
        <authorList>
            <person name="Studholme D.J."/>
            <person name="Sarris P.F."/>
        </authorList>
    </citation>
    <scope>NUCLEOTIDE SEQUENCE</scope>
    <source>
        <strain evidence="2">PFS-102/07</strain>
        <tissue evidence="2">Leaf</tissue>
    </source>
</reference>
<feature type="transmembrane region" description="Helical" evidence="1">
    <location>
        <begin position="32"/>
        <end position="53"/>
    </location>
</feature>
<evidence type="ECO:0000256" key="1">
    <source>
        <dbReference type="SAM" id="Phobius"/>
    </source>
</evidence>
<proteinExistence type="predicted"/>
<comment type="caution">
    <text evidence="2">The sequence shown here is derived from an EMBL/GenBank/DDBJ whole genome shotgun (WGS) entry which is preliminary data.</text>
</comment>
<keyword evidence="1" id="KW-0812">Transmembrane</keyword>
<reference evidence="3" key="2">
    <citation type="submission" date="2019-12" db="EMBL/GenBank/DDBJ databases">
        <authorList>
            <person name="Studholme D.J."/>
            <person name="Sarris P."/>
        </authorList>
    </citation>
    <scope>NUCLEOTIDE SEQUENCE</scope>
    <source>
        <strain evidence="3">PFS-1207/04</strain>
        <tissue evidence="3">Leaf</tissue>
    </source>
</reference>
<accession>A0A8S9J063</accession>
<reference evidence="3 4" key="3">
    <citation type="journal article" date="2020" name="BMC Genomics">
        <title>Intraspecific diversification of the crop wild relative Brassica cretica Lam. using demographic model selection.</title>
        <authorList>
            <person name="Kioukis A."/>
            <person name="Michalopoulou V.A."/>
            <person name="Briers L."/>
            <person name="Pirintsos S."/>
            <person name="Studholme D.J."/>
            <person name="Pavlidis P."/>
            <person name="Sarris P.F."/>
        </authorList>
    </citation>
    <scope>NUCLEOTIDE SEQUENCE [LARGE SCALE GENOMIC DNA]</scope>
    <source>
        <strain evidence="4">cv. PFS-1207/04</strain>
        <strain evidence="3">PFS-1207/04</strain>
    </source>
</reference>
<dbReference type="AlphaFoldDB" id="A0A8S9J063"/>
<dbReference type="EMBL" id="QGKV02000759">
    <property type="protein sequence ID" value="KAF3567850.1"/>
    <property type="molecule type" value="Genomic_DNA"/>
</dbReference>
<organism evidence="2">
    <name type="scientific">Brassica cretica</name>
    <name type="common">Mustard</name>
    <dbReference type="NCBI Taxonomy" id="69181"/>
    <lineage>
        <taxon>Eukaryota</taxon>
        <taxon>Viridiplantae</taxon>
        <taxon>Streptophyta</taxon>
        <taxon>Embryophyta</taxon>
        <taxon>Tracheophyta</taxon>
        <taxon>Spermatophyta</taxon>
        <taxon>Magnoliopsida</taxon>
        <taxon>eudicotyledons</taxon>
        <taxon>Gunneridae</taxon>
        <taxon>Pentapetalae</taxon>
        <taxon>rosids</taxon>
        <taxon>malvids</taxon>
        <taxon>Brassicales</taxon>
        <taxon>Brassicaceae</taxon>
        <taxon>Brassiceae</taxon>
        <taxon>Brassica</taxon>
    </lineage>
</organism>
<name>A0A8S9J063_BRACR</name>
<keyword evidence="1" id="KW-0472">Membrane</keyword>
<keyword evidence="1" id="KW-1133">Transmembrane helix</keyword>
<evidence type="ECO:0000313" key="4">
    <source>
        <dbReference type="Proteomes" id="UP000266723"/>
    </source>
</evidence>
<evidence type="ECO:0000313" key="3">
    <source>
        <dbReference type="EMBL" id="KAF3567850.1"/>
    </source>
</evidence>
<dbReference type="EMBL" id="QGKY02001015">
    <property type="protein sequence ID" value="KAF2574706.1"/>
    <property type="molecule type" value="Genomic_DNA"/>
</dbReference>
<protein>
    <submittedName>
        <fullName evidence="2">Uncharacterized protein</fullName>
    </submittedName>
</protein>
<gene>
    <name evidence="3" type="ORF">DY000_02015841</name>
    <name evidence="2" type="ORF">F2Q70_00003924</name>
</gene>
<dbReference type="Proteomes" id="UP000266723">
    <property type="component" value="Unassembled WGS sequence"/>
</dbReference>